<feature type="compositionally biased region" description="Basic and acidic residues" evidence="1">
    <location>
        <begin position="28"/>
        <end position="44"/>
    </location>
</feature>
<dbReference type="EMBL" id="CADCSZ010000208">
    <property type="protein sequence ID" value="CAA9273194.1"/>
    <property type="molecule type" value="Genomic_DNA"/>
</dbReference>
<sequence>VPQRVPPALGRPLQLRGLRGAGPPKRRAGADEHRADPERREHQPGRLWRLPRPGGRADLRPVHRGHRRRRGGGGAGHRPAHLPQQAVYRPRPGRLDEGL</sequence>
<keyword evidence="2" id="KW-0830">Ubiquinone</keyword>
<dbReference type="EC" id="1.6.5.3" evidence="2"/>
<evidence type="ECO:0000313" key="2">
    <source>
        <dbReference type="EMBL" id="CAA9273194.1"/>
    </source>
</evidence>
<evidence type="ECO:0000256" key="1">
    <source>
        <dbReference type="SAM" id="MobiDB-lite"/>
    </source>
</evidence>
<name>A0A6J4JA18_9ACTN</name>
<dbReference type="AlphaFoldDB" id="A0A6J4JA18"/>
<protein>
    <submittedName>
        <fullName evidence="2">NADH-ubiquinone oxidoreductase chain K</fullName>
        <ecNumber evidence="2">1.6.5.3</ecNumber>
    </submittedName>
</protein>
<reference evidence="2" key="1">
    <citation type="submission" date="2020-02" db="EMBL/GenBank/DDBJ databases">
        <authorList>
            <person name="Meier V. D."/>
        </authorList>
    </citation>
    <scope>NUCLEOTIDE SEQUENCE</scope>
    <source>
        <strain evidence="2">AVDCRST_MAG76</strain>
    </source>
</reference>
<feature type="region of interest" description="Disordered" evidence="1">
    <location>
        <begin position="1"/>
        <end position="99"/>
    </location>
</feature>
<keyword evidence="2" id="KW-0560">Oxidoreductase</keyword>
<organism evidence="2">
    <name type="scientific">uncultured Acidimicrobiales bacterium</name>
    <dbReference type="NCBI Taxonomy" id="310071"/>
    <lineage>
        <taxon>Bacteria</taxon>
        <taxon>Bacillati</taxon>
        <taxon>Actinomycetota</taxon>
        <taxon>Acidimicrobiia</taxon>
        <taxon>Acidimicrobiales</taxon>
        <taxon>environmental samples</taxon>
    </lineage>
</organism>
<feature type="compositionally biased region" description="Low complexity" evidence="1">
    <location>
        <begin position="1"/>
        <end position="23"/>
    </location>
</feature>
<feature type="non-terminal residue" evidence="2">
    <location>
        <position position="99"/>
    </location>
</feature>
<accession>A0A6J4JA18</accession>
<feature type="compositionally biased region" description="Low complexity" evidence="1">
    <location>
        <begin position="45"/>
        <end position="54"/>
    </location>
</feature>
<proteinExistence type="predicted"/>
<feature type="non-terminal residue" evidence="2">
    <location>
        <position position="1"/>
    </location>
</feature>
<feature type="compositionally biased region" description="Basic residues" evidence="1">
    <location>
        <begin position="62"/>
        <end position="71"/>
    </location>
</feature>
<gene>
    <name evidence="2" type="ORF">AVDCRST_MAG76-3495</name>
</gene>
<dbReference type="GO" id="GO:0016491">
    <property type="term" value="F:oxidoreductase activity"/>
    <property type="evidence" value="ECO:0007669"/>
    <property type="project" value="UniProtKB-KW"/>
</dbReference>